<evidence type="ECO:0000256" key="1">
    <source>
        <dbReference type="ARBA" id="ARBA00022729"/>
    </source>
</evidence>
<dbReference type="KEGG" id="psn:Pedsa_2680"/>
<dbReference type="InterPro" id="IPR011250">
    <property type="entry name" value="OMP/PagP_B-barrel"/>
</dbReference>
<proteinExistence type="predicted"/>
<evidence type="ECO:0000259" key="3">
    <source>
        <dbReference type="Pfam" id="PF13505"/>
    </source>
</evidence>
<sequence>MKRLFIALFAISGLALTANAQEFGFKQGNGFVEGNVGFHSSNDKNTDTKVNEFEITPKVGYFLTDKVAIGIQLGVSTSKNENSTTGYEKKVNDLGAGVFGRYYFLELGKRFKTYTEVGVGYATSKTETRPTTAANTNTVKSKVLGIGAGVGANYFLTEKIALNFALANVIGFTSEKPDGQKAQTNFGLSAGSINNIFDAAQFGLVFKF</sequence>
<feature type="domain" description="Outer membrane protein beta-barrel" evidence="3">
    <location>
        <begin position="8"/>
        <end position="188"/>
    </location>
</feature>
<evidence type="ECO:0000313" key="4">
    <source>
        <dbReference type="EMBL" id="ADY53222.1"/>
    </source>
</evidence>
<gene>
    <name evidence="4" type="ordered locus">Pedsa_2680</name>
</gene>
<dbReference type="SUPFAM" id="SSF56925">
    <property type="entry name" value="OMPA-like"/>
    <property type="match status" value="1"/>
</dbReference>
<keyword evidence="5" id="KW-1185">Reference proteome</keyword>
<dbReference type="HOGENOM" id="CLU_100971_0_0_10"/>
<name>F0S6A8_PSESL</name>
<evidence type="ECO:0000313" key="5">
    <source>
        <dbReference type="Proteomes" id="UP000000310"/>
    </source>
</evidence>
<dbReference type="eggNOG" id="COG3047">
    <property type="taxonomic scope" value="Bacteria"/>
</dbReference>
<feature type="chain" id="PRO_5003258196" description="Outer membrane protein beta-barrel domain-containing protein" evidence="2">
    <location>
        <begin position="21"/>
        <end position="208"/>
    </location>
</feature>
<reference evidence="5" key="2">
    <citation type="submission" date="2011-02" db="EMBL/GenBank/DDBJ databases">
        <title>The complete genome of Pedobacter saltans DSM 12145.</title>
        <authorList>
            <consortium name="US DOE Joint Genome Institute (JGI-PGF)"/>
            <person name="Lucas S."/>
            <person name="Copeland A."/>
            <person name="Lapidus A."/>
            <person name="Bruce D."/>
            <person name="Goodwin L."/>
            <person name="Pitluck S."/>
            <person name="Kyrpides N."/>
            <person name="Mavromatis K."/>
            <person name="Pagani I."/>
            <person name="Ivanova N."/>
            <person name="Ovchinnikova G."/>
            <person name="Lu M."/>
            <person name="Detter J.C."/>
            <person name="Han C."/>
            <person name="Land M."/>
            <person name="Hauser L."/>
            <person name="Markowitz V."/>
            <person name="Cheng J.-F."/>
            <person name="Hugenholtz P."/>
            <person name="Woyke T."/>
            <person name="Wu D."/>
            <person name="Tindall B."/>
            <person name="Pomrenke H.G."/>
            <person name="Brambilla E."/>
            <person name="Klenk H.-P."/>
            <person name="Eisen J.A."/>
        </authorList>
    </citation>
    <scope>NUCLEOTIDE SEQUENCE [LARGE SCALE GENOMIC DNA]</scope>
    <source>
        <strain evidence="5">ATCC 51119 / DSM 12145 / JCM 21818 / LMG 10337 / NBRC 100064 / NCIMB 13643</strain>
    </source>
</reference>
<dbReference type="STRING" id="762903.Pedsa_2680"/>
<accession>F0S6A8</accession>
<evidence type="ECO:0000256" key="2">
    <source>
        <dbReference type="SAM" id="SignalP"/>
    </source>
</evidence>
<dbReference type="AlphaFoldDB" id="F0S6A8"/>
<protein>
    <recommendedName>
        <fullName evidence="3">Outer membrane protein beta-barrel domain-containing protein</fullName>
    </recommendedName>
</protein>
<dbReference type="Gene3D" id="2.40.160.20">
    <property type="match status" value="1"/>
</dbReference>
<keyword evidence="1 2" id="KW-0732">Signal</keyword>
<reference evidence="4 5" key="1">
    <citation type="journal article" date="2011" name="Stand. Genomic Sci.">
        <title>Complete genome sequence of the gliding, heparinolytic Pedobacter saltans type strain (113).</title>
        <authorList>
            <person name="Liolios K."/>
            <person name="Sikorski J."/>
            <person name="Lu M."/>
            <person name="Nolan M."/>
            <person name="Lapidus A."/>
            <person name="Lucas S."/>
            <person name="Hammon N."/>
            <person name="Deshpande S."/>
            <person name="Cheng J.F."/>
            <person name="Tapia R."/>
            <person name="Han C."/>
            <person name="Goodwin L."/>
            <person name="Pitluck S."/>
            <person name="Huntemann M."/>
            <person name="Ivanova N."/>
            <person name="Pagani I."/>
            <person name="Mavromatis K."/>
            <person name="Ovchinikova G."/>
            <person name="Pati A."/>
            <person name="Chen A."/>
            <person name="Palaniappan K."/>
            <person name="Land M."/>
            <person name="Hauser L."/>
            <person name="Brambilla E.M."/>
            <person name="Kotsyurbenko O."/>
            <person name="Rohde M."/>
            <person name="Tindall B.J."/>
            <person name="Abt B."/>
            <person name="Goker M."/>
            <person name="Detter J.C."/>
            <person name="Woyke T."/>
            <person name="Bristow J."/>
            <person name="Eisen J.A."/>
            <person name="Markowitz V."/>
            <person name="Hugenholtz P."/>
            <person name="Klenk H.P."/>
            <person name="Kyrpides N.C."/>
        </authorList>
    </citation>
    <scope>NUCLEOTIDE SEQUENCE [LARGE SCALE GENOMIC DNA]</scope>
    <source>
        <strain evidence="5">ATCC 51119 / DSM 12145 / JCM 21818 / LMG 10337 / NBRC 100064 / NCIMB 13643</strain>
    </source>
</reference>
<dbReference type="TCDB" id="1.B.6.6.11">
    <property type="family name" value="the ompa-ompf porin (oop) family"/>
</dbReference>
<dbReference type="Pfam" id="PF13505">
    <property type="entry name" value="OMP_b-brl"/>
    <property type="match status" value="1"/>
</dbReference>
<organism evidence="4 5">
    <name type="scientific">Pseudopedobacter saltans (strain ATCC 51119 / DSM 12145 / JCM 21818 / CCUG 39354 / LMG 10337 / NBRC 100064 / NCIMB 13643)</name>
    <name type="common">Pedobacter saltans</name>
    <dbReference type="NCBI Taxonomy" id="762903"/>
    <lineage>
        <taxon>Bacteria</taxon>
        <taxon>Pseudomonadati</taxon>
        <taxon>Bacteroidota</taxon>
        <taxon>Sphingobacteriia</taxon>
        <taxon>Sphingobacteriales</taxon>
        <taxon>Sphingobacteriaceae</taxon>
        <taxon>Pseudopedobacter</taxon>
    </lineage>
</organism>
<dbReference type="InterPro" id="IPR027385">
    <property type="entry name" value="Beta-barrel_OMP"/>
</dbReference>
<dbReference type="Proteomes" id="UP000000310">
    <property type="component" value="Chromosome"/>
</dbReference>
<dbReference type="RefSeq" id="WP_013633707.1">
    <property type="nucleotide sequence ID" value="NC_015177.1"/>
</dbReference>
<feature type="signal peptide" evidence="2">
    <location>
        <begin position="1"/>
        <end position="20"/>
    </location>
</feature>
<dbReference type="OrthoDB" id="945117at2"/>
<dbReference type="EMBL" id="CP002545">
    <property type="protein sequence ID" value="ADY53222.1"/>
    <property type="molecule type" value="Genomic_DNA"/>
</dbReference>